<evidence type="ECO:0000313" key="2">
    <source>
        <dbReference type="EMBL" id="KTF06452.1"/>
    </source>
</evidence>
<proteinExistence type="predicted"/>
<sequence length="101" mass="11477">AEAAVFEQTRSLRNRDGSNSGVKTNGFELQMFYQGNDIWVNAAYSYLDARFDDSAAFQGTAQVIDALITVAQILLRARVWGRRRLPRSLHRTAECKVFLHK</sequence>
<comment type="caution">
    <text evidence="2">The sequence shown here is derived from an EMBL/GenBank/DDBJ whole genome shotgun (WGS) entry which is preliminary data.</text>
</comment>
<feature type="region of interest" description="Disordered" evidence="1">
    <location>
        <begin position="1"/>
        <end position="22"/>
    </location>
</feature>
<reference evidence="2" key="1">
    <citation type="submission" date="2013-11" db="EMBL/GenBank/DDBJ databases">
        <title>Microbial diversity, functional groups and degradation webs in Northern and Southern Mediterranean and Red Sea marine crude oil polluted sites.</title>
        <authorList>
            <person name="Daffonchio D."/>
            <person name="Mapelli F."/>
            <person name="Ferrer M."/>
            <person name="Richter M."/>
            <person name="Cherif A."/>
            <person name="Malkawi H.I."/>
            <person name="Yakimov M.M."/>
            <person name="Abdel-Fattah Y.R."/>
            <person name="Blaghen M."/>
            <person name="Golyshin P.N."/>
            <person name="Kalogerakis N."/>
            <person name="Boon N."/>
            <person name="Magagnini M."/>
            <person name="Fava F."/>
        </authorList>
    </citation>
    <scope>NUCLEOTIDE SEQUENCE</scope>
</reference>
<accession>A0A1B6NU43</accession>
<protein>
    <submittedName>
        <fullName evidence="2">Outer membrane receptor for ferric-pyochelin FptA</fullName>
    </submittedName>
</protein>
<feature type="non-terminal residue" evidence="2">
    <location>
        <position position="1"/>
    </location>
</feature>
<dbReference type="AlphaFoldDB" id="A0A1B6NU43"/>
<name>A0A1B6NU43_9ZZZZ</name>
<dbReference type="EMBL" id="AYSL01001141">
    <property type="protein sequence ID" value="KTF06452.1"/>
    <property type="molecule type" value="Genomic_DNA"/>
</dbReference>
<organism evidence="2">
    <name type="scientific">marine sediment metagenome</name>
    <dbReference type="NCBI Taxonomy" id="412755"/>
    <lineage>
        <taxon>unclassified sequences</taxon>
        <taxon>metagenomes</taxon>
        <taxon>ecological metagenomes</taxon>
    </lineage>
</organism>
<keyword evidence="2" id="KW-0675">Receptor</keyword>
<gene>
    <name evidence="2" type="ORF">MGSAQ_002052</name>
</gene>
<evidence type="ECO:0000256" key="1">
    <source>
        <dbReference type="SAM" id="MobiDB-lite"/>
    </source>
</evidence>
<dbReference type="SUPFAM" id="SSF56935">
    <property type="entry name" value="Porins"/>
    <property type="match status" value="1"/>
</dbReference>